<name>A0A0Q9YLX0_9GAMM</name>
<feature type="compositionally biased region" description="Basic and acidic residues" evidence="1">
    <location>
        <begin position="63"/>
        <end position="72"/>
    </location>
</feature>
<dbReference type="EMBL" id="LKAJ02000001">
    <property type="protein sequence ID" value="MCS5710599.1"/>
    <property type="molecule type" value="Genomic_DNA"/>
</dbReference>
<gene>
    <name evidence="3" type="ORF">HT99x_004095</name>
    <name evidence="2" type="ORF">HT99x_00899</name>
</gene>
<evidence type="ECO:0000256" key="1">
    <source>
        <dbReference type="SAM" id="MobiDB-lite"/>
    </source>
</evidence>
<feature type="compositionally biased region" description="Polar residues" evidence="1">
    <location>
        <begin position="47"/>
        <end position="57"/>
    </location>
</feature>
<proteinExistence type="predicted"/>
<comment type="caution">
    <text evidence="2">The sequence shown here is derived from an EMBL/GenBank/DDBJ whole genome shotgun (WGS) entry which is preliminary data.</text>
</comment>
<feature type="region of interest" description="Disordered" evidence="1">
    <location>
        <begin position="47"/>
        <end position="82"/>
    </location>
</feature>
<accession>A0A0Q9YLX0</accession>
<evidence type="ECO:0000313" key="3">
    <source>
        <dbReference type="EMBL" id="MCS5710599.1"/>
    </source>
</evidence>
<dbReference type="RefSeq" id="WP_139016564.1">
    <property type="nucleotide sequence ID" value="NZ_LKAJ02000001.1"/>
</dbReference>
<organism evidence="2">
    <name type="scientific">Candidatus Berkiella aquae</name>
    <dbReference type="NCBI Taxonomy" id="295108"/>
    <lineage>
        <taxon>Bacteria</taxon>
        <taxon>Pseudomonadati</taxon>
        <taxon>Pseudomonadota</taxon>
        <taxon>Gammaproteobacteria</taxon>
        <taxon>Candidatus Berkiellales</taxon>
        <taxon>Candidatus Berkiellaceae</taxon>
        <taxon>Candidatus Berkiella</taxon>
    </lineage>
</organism>
<evidence type="ECO:0000313" key="2">
    <source>
        <dbReference type="EMBL" id="KRG21708.1"/>
    </source>
</evidence>
<evidence type="ECO:0000313" key="4">
    <source>
        <dbReference type="Proteomes" id="UP000051497"/>
    </source>
</evidence>
<protein>
    <submittedName>
        <fullName evidence="2">Uncharacterized protein</fullName>
    </submittedName>
</protein>
<dbReference type="Proteomes" id="UP000051497">
    <property type="component" value="Unassembled WGS sequence"/>
</dbReference>
<dbReference type="EMBL" id="LKAJ01000003">
    <property type="protein sequence ID" value="KRG21708.1"/>
    <property type="molecule type" value="Genomic_DNA"/>
</dbReference>
<sequence>MSSQGPRTLETQLLLLQMQTILAHNPQDNVTFSLPVEKPVNEMQLRQQALDKNNQIPKKQKPTHYENRDTPMNRRPTNRGGK</sequence>
<keyword evidence="4" id="KW-1185">Reference proteome</keyword>
<reference evidence="3" key="2">
    <citation type="journal article" date="2016" name="Genome Announc.">
        <title>Draft Genome Sequences of Two Novel Amoeba-Resistant Intranuclear Bacteria, 'Candidatus Berkiella cookevillensis' and 'Candidatus Berkiella aquae'.</title>
        <authorList>
            <person name="Mehari Y.T."/>
            <person name="Arivett B.A."/>
            <person name="Farone A.L."/>
            <person name="Gunderson J.H."/>
            <person name="Farone M.B."/>
        </authorList>
    </citation>
    <scope>NUCLEOTIDE SEQUENCE</scope>
    <source>
        <strain evidence="3">HT99</strain>
    </source>
</reference>
<reference evidence="3" key="3">
    <citation type="submission" date="2021-06" db="EMBL/GenBank/DDBJ databases">
        <title>Genomic Description and Analysis of Intracellular Bacteria, Candidatus Berkiella cookevillensis and Candidatus Berkiella aquae.</title>
        <authorList>
            <person name="Kidane D.T."/>
            <person name="Mehari Y.T."/>
            <person name="Rice F.C."/>
            <person name="Arivett B.A."/>
            <person name="Farone A.L."/>
            <person name="Berk S.G."/>
            <person name="Farone M.B."/>
        </authorList>
    </citation>
    <scope>NUCLEOTIDE SEQUENCE</scope>
    <source>
        <strain evidence="3">HT99</strain>
    </source>
</reference>
<dbReference type="AlphaFoldDB" id="A0A0Q9YLX0"/>
<reference evidence="2" key="1">
    <citation type="submission" date="2015-09" db="EMBL/GenBank/DDBJ databases">
        <title>Draft Genome Sequences of Two Novel Amoeba-resistant Intranuclear Bacteria, Candidatus Berkiella cookevillensis and Candidatus Berkiella aquae.</title>
        <authorList>
            <person name="Mehari Y.T."/>
            <person name="Arivett B.A."/>
            <person name="Farone A.L."/>
            <person name="Gunderson J.H."/>
            <person name="Farone M.B."/>
        </authorList>
    </citation>
    <scope>NUCLEOTIDE SEQUENCE [LARGE SCALE GENOMIC DNA]</scope>
    <source>
        <strain evidence="2">HT99</strain>
    </source>
</reference>